<dbReference type="Proteomes" id="UP001470230">
    <property type="component" value="Unassembled WGS sequence"/>
</dbReference>
<evidence type="ECO:0000313" key="2">
    <source>
        <dbReference type="Proteomes" id="UP001470230"/>
    </source>
</evidence>
<reference evidence="1 2" key="1">
    <citation type="submission" date="2024-04" db="EMBL/GenBank/DDBJ databases">
        <title>Tritrichomonas musculus Genome.</title>
        <authorList>
            <person name="Alves-Ferreira E."/>
            <person name="Grigg M."/>
            <person name="Lorenzi H."/>
            <person name="Galac M."/>
        </authorList>
    </citation>
    <scope>NUCLEOTIDE SEQUENCE [LARGE SCALE GENOMIC DNA]</scope>
    <source>
        <strain evidence="1 2">EAF2021</strain>
    </source>
</reference>
<organism evidence="1 2">
    <name type="scientific">Tritrichomonas musculus</name>
    <dbReference type="NCBI Taxonomy" id="1915356"/>
    <lineage>
        <taxon>Eukaryota</taxon>
        <taxon>Metamonada</taxon>
        <taxon>Parabasalia</taxon>
        <taxon>Tritrichomonadida</taxon>
        <taxon>Tritrichomonadidae</taxon>
        <taxon>Tritrichomonas</taxon>
    </lineage>
</organism>
<comment type="caution">
    <text evidence="1">The sequence shown here is derived from an EMBL/GenBank/DDBJ whole genome shotgun (WGS) entry which is preliminary data.</text>
</comment>
<keyword evidence="2" id="KW-1185">Reference proteome</keyword>
<sequence>MKPKKENKPNSVPEIKEVPIVHDEISIMSGDFATQDIKILMLGSGDSGKPSLFRQLNSIYIGFKDNEKNE</sequence>
<gene>
    <name evidence="1" type="ORF">M9Y10_015720</name>
</gene>
<proteinExistence type="predicted"/>
<name>A0ABR2L352_9EUKA</name>
<protein>
    <submittedName>
        <fullName evidence="1">G-protein beta/gamma-subunit complex binding</fullName>
    </submittedName>
</protein>
<accession>A0ABR2L352</accession>
<evidence type="ECO:0000313" key="1">
    <source>
        <dbReference type="EMBL" id="KAK8897754.1"/>
    </source>
</evidence>
<dbReference type="EMBL" id="JAPFFF010000002">
    <property type="protein sequence ID" value="KAK8897754.1"/>
    <property type="molecule type" value="Genomic_DNA"/>
</dbReference>